<evidence type="ECO:0008006" key="3">
    <source>
        <dbReference type="Google" id="ProtNLM"/>
    </source>
</evidence>
<gene>
    <name evidence="1" type="ORF">BDK89_1606</name>
</gene>
<dbReference type="Gene3D" id="3.30.750.24">
    <property type="entry name" value="STAS domain"/>
    <property type="match status" value="1"/>
</dbReference>
<dbReference type="InterPro" id="IPR036513">
    <property type="entry name" value="STAS_dom_sf"/>
</dbReference>
<dbReference type="Proteomes" id="UP000294558">
    <property type="component" value="Unassembled WGS sequence"/>
</dbReference>
<comment type="caution">
    <text evidence="1">The sequence shown here is derived from an EMBL/GenBank/DDBJ whole genome shotgun (WGS) entry which is preliminary data.</text>
</comment>
<dbReference type="AlphaFoldDB" id="A0A4R7HZ72"/>
<organism evidence="1 2">
    <name type="scientific">Ilumatobacter fluminis</name>
    <dbReference type="NCBI Taxonomy" id="467091"/>
    <lineage>
        <taxon>Bacteria</taxon>
        <taxon>Bacillati</taxon>
        <taxon>Actinomycetota</taxon>
        <taxon>Acidimicrobiia</taxon>
        <taxon>Acidimicrobiales</taxon>
        <taxon>Ilumatobacteraceae</taxon>
        <taxon>Ilumatobacter</taxon>
    </lineage>
</organism>
<name>A0A4R7HZ72_9ACTN</name>
<reference evidence="1 2" key="1">
    <citation type="submission" date="2019-03" db="EMBL/GenBank/DDBJ databases">
        <title>Sequencing the genomes of 1000 actinobacteria strains.</title>
        <authorList>
            <person name="Klenk H.-P."/>
        </authorList>
    </citation>
    <scope>NUCLEOTIDE SEQUENCE [LARGE SCALE GENOMIC DNA]</scope>
    <source>
        <strain evidence="1 2">DSM 18936</strain>
    </source>
</reference>
<keyword evidence="2" id="KW-1185">Reference proteome</keyword>
<dbReference type="OrthoDB" id="4284170at2"/>
<evidence type="ECO:0000313" key="1">
    <source>
        <dbReference type="EMBL" id="TDT16024.1"/>
    </source>
</evidence>
<evidence type="ECO:0000313" key="2">
    <source>
        <dbReference type="Proteomes" id="UP000294558"/>
    </source>
</evidence>
<dbReference type="RefSeq" id="WP_133868426.1">
    <property type="nucleotide sequence ID" value="NZ_SOAU01000001.1"/>
</dbReference>
<sequence length="106" mass="11285">MTIDAANHRPAPPTGCCSITDQLDGRYVAPRRFDAYEVEPFLHRLAAEPGHLVVDCSEVEFLDLSAHRALFGAVRRGSVTVLDPSAATLLTCDLVAAASEHVGIAA</sequence>
<protein>
    <recommendedName>
        <fullName evidence="3">STAS domain-containing protein</fullName>
    </recommendedName>
</protein>
<accession>A0A4R7HZ72</accession>
<dbReference type="EMBL" id="SOAU01000001">
    <property type="protein sequence ID" value="TDT16024.1"/>
    <property type="molecule type" value="Genomic_DNA"/>
</dbReference>
<proteinExistence type="predicted"/>
<dbReference type="SUPFAM" id="SSF52091">
    <property type="entry name" value="SpoIIaa-like"/>
    <property type="match status" value="1"/>
</dbReference>